<name>A0A6J7DCN4_9ZZZZ</name>
<dbReference type="Pfam" id="PF01061">
    <property type="entry name" value="ABC2_membrane"/>
    <property type="match status" value="1"/>
</dbReference>
<evidence type="ECO:0000256" key="4">
    <source>
        <dbReference type="ARBA" id="ARBA00023136"/>
    </source>
</evidence>
<feature type="transmembrane region" description="Helical" evidence="5">
    <location>
        <begin position="55"/>
        <end position="80"/>
    </location>
</feature>
<evidence type="ECO:0000256" key="2">
    <source>
        <dbReference type="ARBA" id="ARBA00022692"/>
    </source>
</evidence>
<evidence type="ECO:0000256" key="3">
    <source>
        <dbReference type="ARBA" id="ARBA00022989"/>
    </source>
</evidence>
<dbReference type="PANTHER" id="PTHR43229:SF2">
    <property type="entry name" value="NODULATION PROTEIN J"/>
    <property type="match status" value="1"/>
</dbReference>
<dbReference type="InterPro" id="IPR051784">
    <property type="entry name" value="Nod_factor_ABC_transporter"/>
</dbReference>
<protein>
    <submittedName>
        <fullName evidence="7">Unannotated protein</fullName>
    </submittedName>
</protein>
<keyword evidence="3 5" id="KW-1133">Transmembrane helix</keyword>
<evidence type="ECO:0000259" key="6">
    <source>
        <dbReference type="PROSITE" id="PS51012"/>
    </source>
</evidence>
<accession>A0A6J7DCN4</accession>
<organism evidence="7">
    <name type="scientific">freshwater metagenome</name>
    <dbReference type="NCBI Taxonomy" id="449393"/>
    <lineage>
        <taxon>unclassified sequences</taxon>
        <taxon>metagenomes</taxon>
        <taxon>ecological metagenomes</taxon>
    </lineage>
</organism>
<dbReference type="PROSITE" id="PS51012">
    <property type="entry name" value="ABC_TM2"/>
    <property type="match status" value="1"/>
</dbReference>
<dbReference type="AlphaFoldDB" id="A0A6J7DCN4"/>
<keyword evidence="4 5" id="KW-0472">Membrane</keyword>
<proteinExistence type="predicted"/>
<evidence type="ECO:0000313" key="7">
    <source>
        <dbReference type="EMBL" id="CAB4868437.1"/>
    </source>
</evidence>
<feature type="transmembrane region" description="Helical" evidence="5">
    <location>
        <begin position="236"/>
        <end position="255"/>
    </location>
</feature>
<feature type="transmembrane region" description="Helical" evidence="5">
    <location>
        <begin position="111"/>
        <end position="129"/>
    </location>
</feature>
<evidence type="ECO:0000256" key="5">
    <source>
        <dbReference type="SAM" id="Phobius"/>
    </source>
</evidence>
<dbReference type="GO" id="GO:0140359">
    <property type="term" value="F:ABC-type transporter activity"/>
    <property type="evidence" value="ECO:0007669"/>
    <property type="project" value="InterPro"/>
</dbReference>
<dbReference type="PIRSF" id="PIRSF006648">
    <property type="entry name" value="DrrB"/>
    <property type="match status" value="1"/>
</dbReference>
<dbReference type="PANTHER" id="PTHR43229">
    <property type="entry name" value="NODULATION PROTEIN J"/>
    <property type="match status" value="1"/>
</dbReference>
<gene>
    <name evidence="7" type="ORF">UFOPK3461_00181</name>
</gene>
<dbReference type="InterPro" id="IPR013525">
    <property type="entry name" value="ABC2_TM"/>
</dbReference>
<feature type="domain" description="ABC transmembrane type-2" evidence="6">
    <location>
        <begin position="23"/>
        <end position="261"/>
    </location>
</feature>
<reference evidence="7" key="1">
    <citation type="submission" date="2020-05" db="EMBL/GenBank/DDBJ databases">
        <authorList>
            <person name="Chiriac C."/>
            <person name="Salcher M."/>
            <person name="Ghai R."/>
            <person name="Kavagutti S V."/>
        </authorList>
    </citation>
    <scope>NUCLEOTIDE SEQUENCE</scope>
</reference>
<dbReference type="InterPro" id="IPR000412">
    <property type="entry name" value="ABC_2_transport"/>
</dbReference>
<sequence>MSAVQDIRVITQRQLRLLTRVPEVLIFSTIQPVMFVLLFRFVFGGSISTGQPGGYVQLLMPGIFVQTVAFTLAGTASGLAEDLKKGLIDRFRSLPISQSALVVGRTLGDSMLNIVVLVVMALAGLAVGWRPSSGIVKVLIGFVFLFMFGYALSWVGIFVGLSVADARVVQNVGFIVTFPLTFLSNAFAPTTGMPRVLQYFAEWNPVSTMVAGCRELFGLKNIFGATAGSFPSENPLLMSAIYMGVIMLIFIPLSIRKYKNSSN</sequence>
<dbReference type="GO" id="GO:0043190">
    <property type="term" value="C:ATP-binding cassette (ABC) transporter complex"/>
    <property type="evidence" value="ECO:0007669"/>
    <property type="project" value="InterPro"/>
</dbReference>
<evidence type="ECO:0000256" key="1">
    <source>
        <dbReference type="ARBA" id="ARBA00004141"/>
    </source>
</evidence>
<keyword evidence="2 5" id="KW-0812">Transmembrane</keyword>
<feature type="transmembrane region" description="Helical" evidence="5">
    <location>
        <begin position="168"/>
        <end position="188"/>
    </location>
</feature>
<dbReference type="InterPro" id="IPR047817">
    <property type="entry name" value="ABC2_TM_bact-type"/>
</dbReference>
<dbReference type="EMBL" id="CAFBLW010000006">
    <property type="protein sequence ID" value="CAB4868437.1"/>
    <property type="molecule type" value="Genomic_DNA"/>
</dbReference>
<feature type="transmembrane region" description="Helical" evidence="5">
    <location>
        <begin position="21"/>
        <end position="43"/>
    </location>
</feature>
<feature type="transmembrane region" description="Helical" evidence="5">
    <location>
        <begin position="135"/>
        <end position="161"/>
    </location>
</feature>
<comment type="subcellular location">
    <subcellularLocation>
        <location evidence="1">Membrane</location>
        <topology evidence="1">Multi-pass membrane protein</topology>
    </subcellularLocation>
</comment>